<dbReference type="OrthoDB" id="6712272at2"/>
<dbReference type="AlphaFoldDB" id="N9LMC6"/>
<gene>
    <name evidence="1" type="ORF">F904_00216</name>
</gene>
<dbReference type="Proteomes" id="UP000013261">
    <property type="component" value="Unassembled WGS sequence"/>
</dbReference>
<proteinExistence type="predicted"/>
<protein>
    <submittedName>
        <fullName evidence="1">Uncharacterized protein</fullName>
    </submittedName>
</protein>
<dbReference type="RefSeq" id="WP_005183677.1">
    <property type="nucleotide sequence ID" value="NZ_KB850048.1"/>
</dbReference>
<accession>N9LMC6</accession>
<evidence type="ECO:0000313" key="1">
    <source>
        <dbReference type="EMBL" id="ENW97378.1"/>
    </source>
</evidence>
<name>N9LMC6_9GAMM</name>
<evidence type="ECO:0000313" key="2">
    <source>
        <dbReference type="Proteomes" id="UP000013261"/>
    </source>
</evidence>
<reference evidence="1 2" key="1">
    <citation type="submission" date="2013-02" db="EMBL/GenBank/DDBJ databases">
        <title>The Genome Sequence of Acinetobacter sp. ANC 4105.</title>
        <authorList>
            <consortium name="The Broad Institute Genome Sequencing Platform"/>
            <consortium name="The Broad Institute Genome Sequencing Center for Infectious Disease"/>
            <person name="Cerqueira G."/>
            <person name="Feldgarden M."/>
            <person name="Courvalin P."/>
            <person name="Perichon B."/>
            <person name="Grillot-Courvalin C."/>
            <person name="Clermont D."/>
            <person name="Rocha E."/>
            <person name="Yoon E.-J."/>
            <person name="Nemec A."/>
            <person name="Walker B."/>
            <person name="Young S.K."/>
            <person name="Zeng Q."/>
            <person name="Gargeya S."/>
            <person name="Fitzgerald M."/>
            <person name="Haas B."/>
            <person name="Abouelleil A."/>
            <person name="Alvarado L."/>
            <person name="Arachchi H.M."/>
            <person name="Berlin A.M."/>
            <person name="Chapman S.B."/>
            <person name="Dewar J."/>
            <person name="Goldberg J."/>
            <person name="Griggs A."/>
            <person name="Gujja S."/>
            <person name="Hansen M."/>
            <person name="Howarth C."/>
            <person name="Imamovic A."/>
            <person name="Larimer J."/>
            <person name="McCowan C."/>
            <person name="Murphy C."/>
            <person name="Neiman D."/>
            <person name="Pearson M."/>
            <person name="Priest M."/>
            <person name="Roberts A."/>
            <person name="Saif S."/>
            <person name="Shea T."/>
            <person name="Sisk P."/>
            <person name="Sykes S."/>
            <person name="Wortman J."/>
            <person name="Nusbaum C."/>
            <person name="Birren B."/>
        </authorList>
    </citation>
    <scope>NUCLEOTIDE SEQUENCE [LARGE SCALE GENOMIC DNA]</scope>
    <source>
        <strain evidence="1 2">ANC 4105</strain>
    </source>
</reference>
<dbReference type="EMBL" id="APRL01000001">
    <property type="protein sequence ID" value="ENW97378.1"/>
    <property type="molecule type" value="Genomic_DNA"/>
</dbReference>
<keyword evidence="2" id="KW-1185">Reference proteome</keyword>
<dbReference type="HOGENOM" id="CLU_2613982_0_0_6"/>
<comment type="caution">
    <text evidence="1">The sequence shown here is derived from an EMBL/GenBank/DDBJ whole genome shotgun (WGS) entry which is preliminary data.</text>
</comment>
<sequence length="84" mass="9746">MSNQDQEKFILMPAELSLELATKRAEEQLTEHYASFKNQNRFCTEQELSRQKSRWIANRANELQKQYRALIKAVGKSVKGGARC</sequence>
<dbReference type="eggNOG" id="ENOG5032P36">
    <property type="taxonomic scope" value="Bacteria"/>
</dbReference>
<organism evidence="1 2">
    <name type="scientific">Acinetobacter dispersus</name>
    <dbReference type="NCBI Taxonomy" id="70348"/>
    <lineage>
        <taxon>Bacteria</taxon>
        <taxon>Pseudomonadati</taxon>
        <taxon>Pseudomonadota</taxon>
        <taxon>Gammaproteobacteria</taxon>
        <taxon>Moraxellales</taxon>
        <taxon>Moraxellaceae</taxon>
        <taxon>Acinetobacter</taxon>
    </lineage>
</organism>